<gene>
    <name evidence="8" type="ORF">NLS_LOCUS9710</name>
</gene>
<evidence type="ECO:0000313" key="8">
    <source>
        <dbReference type="EMBL" id="VDM92260.1"/>
    </source>
</evidence>
<sequence>MLHEEFVTLIQKELGRTCETEDDAAYQEGHINPIVIGLLQVNEYRFVHILQEEIVVALKNSLRQIIKTHIVRNMGDRELAEFDPSLGNLSTQMRRLNFDQWIATLQHVLRVLYFMCRRVQNIQEVILDNIDHFSEAISIRSVQDQEIVENTGSIQEHGNGDKFTLAVNLSDSVQRADADETAKLDTDDEMEAEIKSSISLSNKERDMVATIPTATTPSSFLSVPCRTISQLRLAIASLTEHTIYTAQERSCRLIAARSKDGFLDRLSLFEFDSVMRAIEEFVSNCQTLIGNEKKVSSPLRLCILQQGSSFIKKFHEDRKTKLSNILDTETWRAGNVPEHFQRLADLCLQTNRLSDVGSSGIGNCCEFKQNLLIGGEPYVVVGTAFILLQIMAQYCDALAVLPEYASELLMCLIELLKNYNSRSCQLILGAGALQLIGLKSISVRHLALSSRCLQLILRFVPFIRAVFEEKLSADKQPLLRHVDQLVRDYNDHAQEIMNKLIAVIDHHLVMQLQVWDVKCSTPSPAFQQMCRQLGKFYNGLTGIMPENMIKNLFLRVHKNFKENLKARLAQMNITPHDSLTFGLVSQEYAFFIKNLQAIPCCSDIKDESVSEALFSKN</sequence>
<dbReference type="GO" id="GO:0015031">
    <property type="term" value="P:protein transport"/>
    <property type="evidence" value="ECO:0007669"/>
    <property type="project" value="UniProtKB-KW"/>
</dbReference>
<accession>A0A3P7KFH5</accession>
<feature type="domain" description="Vacuolar protein sorting-associated protein 54 C-terminal" evidence="7">
    <location>
        <begin position="376"/>
        <end position="505"/>
    </location>
</feature>
<dbReference type="GO" id="GO:0005829">
    <property type="term" value="C:cytosol"/>
    <property type="evidence" value="ECO:0007669"/>
    <property type="project" value="GOC"/>
</dbReference>
<dbReference type="Proteomes" id="UP000277928">
    <property type="component" value="Unassembled WGS sequence"/>
</dbReference>
<dbReference type="EMBL" id="UYRX01001846">
    <property type="protein sequence ID" value="VDM92260.1"/>
    <property type="molecule type" value="Genomic_DNA"/>
</dbReference>
<dbReference type="GO" id="GO:0042147">
    <property type="term" value="P:retrograde transport, endosome to Golgi"/>
    <property type="evidence" value="ECO:0007669"/>
    <property type="project" value="InterPro"/>
</dbReference>
<protein>
    <recommendedName>
        <fullName evidence="7">Vacuolar protein sorting-associated protein 54 C-terminal domain-containing protein</fullName>
    </recommendedName>
</protein>
<name>A0A3P7KFH5_LITSI</name>
<proteinExistence type="inferred from homology"/>
<dbReference type="Pfam" id="PF07928">
    <property type="entry name" value="Vps54"/>
    <property type="match status" value="1"/>
</dbReference>
<keyword evidence="5" id="KW-0333">Golgi apparatus</keyword>
<evidence type="ECO:0000256" key="1">
    <source>
        <dbReference type="ARBA" id="ARBA00004601"/>
    </source>
</evidence>
<evidence type="ECO:0000256" key="6">
    <source>
        <dbReference type="ARBA" id="ARBA00023054"/>
    </source>
</evidence>
<evidence type="ECO:0000313" key="9">
    <source>
        <dbReference type="Proteomes" id="UP000277928"/>
    </source>
</evidence>
<dbReference type="InterPro" id="IPR012501">
    <property type="entry name" value="Vps54_C"/>
</dbReference>
<comment type="subcellular location">
    <subcellularLocation>
        <location evidence="1">Golgi apparatus</location>
        <location evidence="1">trans-Golgi network</location>
    </subcellularLocation>
</comment>
<evidence type="ECO:0000256" key="2">
    <source>
        <dbReference type="ARBA" id="ARBA00009150"/>
    </source>
</evidence>
<dbReference type="GO" id="GO:0000938">
    <property type="term" value="C:GARP complex"/>
    <property type="evidence" value="ECO:0007669"/>
    <property type="project" value="InterPro"/>
</dbReference>
<evidence type="ECO:0000259" key="7">
    <source>
        <dbReference type="Pfam" id="PF07928"/>
    </source>
</evidence>
<reference evidence="8 9" key="1">
    <citation type="submission" date="2018-08" db="EMBL/GenBank/DDBJ databases">
        <authorList>
            <person name="Laetsch R D."/>
            <person name="Stevens L."/>
            <person name="Kumar S."/>
            <person name="Blaxter L. M."/>
        </authorList>
    </citation>
    <scope>NUCLEOTIDE SEQUENCE [LARGE SCALE GENOMIC DNA]</scope>
</reference>
<keyword evidence="4" id="KW-0653">Protein transport</keyword>
<dbReference type="PANTHER" id="PTHR12965">
    <property type="entry name" value="VACUOLAR PROTEIN SORTING 54"/>
    <property type="match status" value="1"/>
</dbReference>
<keyword evidence="6" id="KW-0175">Coiled coil</keyword>
<dbReference type="PANTHER" id="PTHR12965:SF0">
    <property type="entry name" value="VACUOLAR PROTEIN SORTING-ASSOCIATED PROTEIN 54"/>
    <property type="match status" value="1"/>
</dbReference>
<dbReference type="GO" id="GO:0006896">
    <property type="term" value="P:Golgi to vacuole transport"/>
    <property type="evidence" value="ECO:0007669"/>
    <property type="project" value="TreeGrafter"/>
</dbReference>
<dbReference type="GO" id="GO:0019905">
    <property type="term" value="F:syntaxin binding"/>
    <property type="evidence" value="ECO:0007669"/>
    <property type="project" value="TreeGrafter"/>
</dbReference>
<keyword evidence="3" id="KW-0813">Transport</keyword>
<comment type="similarity">
    <text evidence="2">Belongs to the VPS54 family.</text>
</comment>
<dbReference type="OrthoDB" id="10259024at2759"/>
<dbReference type="AlphaFoldDB" id="A0A3P7KFH5"/>
<evidence type="ECO:0000256" key="4">
    <source>
        <dbReference type="ARBA" id="ARBA00022927"/>
    </source>
</evidence>
<dbReference type="Gene3D" id="6.10.250.860">
    <property type="match status" value="1"/>
</dbReference>
<dbReference type="STRING" id="42156.A0A3P7KFH5"/>
<organism evidence="8 9">
    <name type="scientific">Litomosoides sigmodontis</name>
    <name type="common">Filarial nematode worm</name>
    <dbReference type="NCBI Taxonomy" id="42156"/>
    <lineage>
        <taxon>Eukaryota</taxon>
        <taxon>Metazoa</taxon>
        <taxon>Ecdysozoa</taxon>
        <taxon>Nematoda</taxon>
        <taxon>Chromadorea</taxon>
        <taxon>Rhabditida</taxon>
        <taxon>Spirurina</taxon>
        <taxon>Spiruromorpha</taxon>
        <taxon>Filarioidea</taxon>
        <taxon>Onchocercidae</taxon>
        <taxon>Litomosoides</taxon>
    </lineage>
</organism>
<evidence type="ECO:0000256" key="5">
    <source>
        <dbReference type="ARBA" id="ARBA00023034"/>
    </source>
</evidence>
<dbReference type="InterPro" id="IPR039745">
    <property type="entry name" value="Vps54"/>
</dbReference>
<dbReference type="Gene3D" id="1.20.1280.130">
    <property type="match status" value="1"/>
</dbReference>
<keyword evidence="9" id="KW-1185">Reference proteome</keyword>
<evidence type="ECO:0000256" key="3">
    <source>
        <dbReference type="ARBA" id="ARBA00022448"/>
    </source>
</evidence>